<evidence type="ECO:0000256" key="4">
    <source>
        <dbReference type="ARBA" id="ARBA00022723"/>
    </source>
</evidence>
<dbReference type="Pfam" id="PF07687">
    <property type="entry name" value="M20_dimer"/>
    <property type="match status" value="1"/>
</dbReference>
<dbReference type="NCBIfam" id="NF010589">
    <property type="entry name" value="PRK13983.1"/>
    <property type="match status" value="1"/>
</dbReference>
<dbReference type="Pfam" id="PF01546">
    <property type="entry name" value="Peptidase_M20"/>
    <property type="match status" value="1"/>
</dbReference>
<feature type="domain" description="Peptidase M20 dimerisation" evidence="8">
    <location>
        <begin position="200"/>
        <end position="302"/>
    </location>
</feature>
<organism evidence="9 10">
    <name type="scientific">Pseudodesulfovibrio alkaliphilus</name>
    <dbReference type="NCBI Taxonomy" id="2661613"/>
    <lineage>
        <taxon>Bacteria</taxon>
        <taxon>Pseudomonadati</taxon>
        <taxon>Thermodesulfobacteriota</taxon>
        <taxon>Desulfovibrionia</taxon>
        <taxon>Desulfovibrionales</taxon>
        <taxon>Desulfovibrionaceae</taxon>
    </lineage>
</organism>
<gene>
    <name evidence="9" type="ORF">GKC30_11225</name>
</gene>
<keyword evidence="4" id="KW-0479">Metal-binding</keyword>
<evidence type="ECO:0000313" key="9">
    <source>
        <dbReference type="EMBL" id="MUM78207.1"/>
    </source>
</evidence>
<evidence type="ECO:0000256" key="1">
    <source>
        <dbReference type="ARBA" id="ARBA00001941"/>
    </source>
</evidence>
<dbReference type="InterPro" id="IPR011650">
    <property type="entry name" value="Peptidase_M20_dimer"/>
</dbReference>
<proteinExistence type="inferred from homology"/>
<dbReference type="SUPFAM" id="SSF55031">
    <property type="entry name" value="Bacterial exopeptidase dimerisation domain"/>
    <property type="match status" value="1"/>
</dbReference>
<dbReference type="AlphaFoldDB" id="A0A7K1KQ52"/>
<dbReference type="Gene3D" id="3.40.630.10">
    <property type="entry name" value="Zn peptidases"/>
    <property type="match status" value="2"/>
</dbReference>
<evidence type="ECO:0000259" key="8">
    <source>
        <dbReference type="Pfam" id="PF07687"/>
    </source>
</evidence>
<protein>
    <submittedName>
        <fullName evidence="9">M20 family metallo-hydrolase</fullName>
    </submittedName>
</protein>
<accession>A0A7K1KQ52</accession>
<evidence type="ECO:0000256" key="6">
    <source>
        <dbReference type="ARBA" id="ARBA00022833"/>
    </source>
</evidence>
<keyword evidence="10" id="KW-1185">Reference proteome</keyword>
<comment type="caution">
    <text evidence="9">The sequence shown here is derived from an EMBL/GenBank/DDBJ whole genome shotgun (WGS) entry which is preliminary data.</text>
</comment>
<dbReference type="RefSeq" id="WP_155934828.1">
    <property type="nucleotide sequence ID" value="NZ_WODC01000007.1"/>
</dbReference>
<dbReference type="PANTHER" id="PTHR43808:SF32">
    <property type="entry name" value="ARGE_DAPE-RELATED DEACYLASE"/>
    <property type="match status" value="1"/>
</dbReference>
<evidence type="ECO:0000256" key="5">
    <source>
        <dbReference type="ARBA" id="ARBA00022801"/>
    </source>
</evidence>
<reference evidence="9 10" key="1">
    <citation type="submission" date="2019-11" db="EMBL/GenBank/DDBJ databases">
        <title>Pseudodesulfovibrio alkaliphilus, sp. nov., an alkaliphilic sulfate-reducing bacteria from mud volcano of Taman peninsula, Russia.</title>
        <authorList>
            <person name="Frolova A."/>
            <person name="Merkel A.Y."/>
            <person name="Slobodkin A.I."/>
        </authorList>
    </citation>
    <scope>NUCLEOTIDE SEQUENCE [LARGE SCALE GENOMIC DNA]</scope>
    <source>
        <strain evidence="9 10">F-1</strain>
    </source>
</reference>
<dbReference type="Gene3D" id="3.30.70.360">
    <property type="match status" value="1"/>
</dbReference>
<keyword evidence="6" id="KW-0862">Zinc</keyword>
<evidence type="ECO:0000313" key="10">
    <source>
        <dbReference type="Proteomes" id="UP000461162"/>
    </source>
</evidence>
<dbReference type="InterPro" id="IPR036264">
    <property type="entry name" value="Bact_exopeptidase_dim_dom"/>
</dbReference>
<evidence type="ECO:0000256" key="2">
    <source>
        <dbReference type="ARBA" id="ARBA00001947"/>
    </source>
</evidence>
<sequence>MDSLFATLDGHIETVCELQRRLTAIPALGPRNGGDGEKEKAEFLMDYMKSMSIRDIREFRAPDDEVSCGYRPSVAAVIPGRDTSRTLWVISHTDIVPPGDLALWKTDPYVLERDGDILIGRGVEDNQQGIVSSLIAAHALLDLGVTPEINFGMLFVADEETGSVKGLDYLVREHADLFSQSDLFLVPDFGEPDSGMIEVAEKSMFWLKIIVEGRQCHASTPAQGINTLVAASDFILRIKELERIYDAEDPIYDPPRSTFQPTKKEANVENVNTIPGRDVFHVDSRVLPIYDLDDVLETIKEFGREVENAHGVTVSYERTMYEQAAPSTPVDSEIVRRTLASVKKVYGNVPRLVGVGGGTVAAFLRRRGHHAVVWATLNHNAHQPNEWSSIKNTIGDAKVIVDMLLARE</sequence>
<dbReference type="PANTHER" id="PTHR43808">
    <property type="entry name" value="ACETYLORNITHINE DEACETYLASE"/>
    <property type="match status" value="1"/>
</dbReference>
<comment type="cofactor">
    <cofactor evidence="1">
        <name>Co(2+)</name>
        <dbReference type="ChEBI" id="CHEBI:48828"/>
    </cofactor>
</comment>
<dbReference type="InterPro" id="IPR010182">
    <property type="entry name" value="ArgE/DapE"/>
</dbReference>
<comment type="similarity">
    <text evidence="3">Belongs to the peptidase M20A family.</text>
</comment>
<comment type="cofactor">
    <cofactor evidence="2">
        <name>Zn(2+)</name>
        <dbReference type="ChEBI" id="CHEBI:29105"/>
    </cofactor>
</comment>
<dbReference type="GO" id="GO:0046872">
    <property type="term" value="F:metal ion binding"/>
    <property type="evidence" value="ECO:0007669"/>
    <property type="project" value="UniProtKB-KW"/>
</dbReference>
<keyword evidence="7" id="KW-0170">Cobalt</keyword>
<evidence type="ECO:0000256" key="7">
    <source>
        <dbReference type="ARBA" id="ARBA00023285"/>
    </source>
</evidence>
<dbReference type="Proteomes" id="UP000461162">
    <property type="component" value="Unassembled WGS sequence"/>
</dbReference>
<dbReference type="InterPro" id="IPR002933">
    <property type="entry name" value="Peptidase_M20"/>
</dbReference>
<dbReference type="InterPro" id="IPR050072">
    <property type="entry name" value="Peptidase_M20A"/>
</dbReference>
<keyword evidence="5 9" id="KW-0378">Hydrolase</keyword>
<dbReference type="EMBL" id="WODC01000007">
    <property type="protein sequence ID" value="MUM78207.1"/>
    <property type="molecule type" value="Genomic_DNA"/>
</dbReference>
<dbReference type="GO" id="GO:0016787">
    <property type="term" value="F:hydrolase activity"/>
    <property type="evidence" value="ECO:0007669"/>
    <property type="project" value="UniProtKB-KW"/>
</dbReference>
<name>A0A7K1KQ52_9BACT</name>
<dbReference type="SUPFAM" id="SSF53187">
    <property type="entry name" value="Zn-dependent exopeptidases"/>
    <property type="match status" value="1"/>
</dbReference>
<evidence type="ECO:0000256" key="3">
    <source>
        <dbReference type="ARBA" id="ARBA00006247"/>
    </source>
</evidence>
<dbReference type="NCBIfam" id="TIGR01910">
    <property type="entry name" value="DapE-ArgE"/>
    <property type="match status" value="1"/>
</dbReference>